<evidence type="ECO:0000313" key="8">
    <source>
        <dbReference type="Proteomes" id="UP000229044"/>
    </source>
</evidence>
<name>A0A2G1VHZ4_9GAMM</name>
<keyword evidence="3 6" id="KW-0812">Transmembrane</keyword>
<dbReference type="OrthoDB" id="9815248at2"/>
<keyword evidence="2" id="KW-1003">Cell membrane</keyword>
<dbReference type="PANTHER" id="PTHR30250:SF11">
    <property type="entry name" value="O-ANTIGEN TRANSPORTER-RELATED"/>
    <property type="match status" value="1"/>
</dbReference>
<sequence>MLLEKPTMGENASSETHGQLGKRFLSQTAIYGLAMVARALAGFALLPIYTRYLAPSDYGVIELLTMLVEFSAIFFGARIGQSFLRYYGLADSDDERSRVLGSAYGMVAGTHLLGVLMLIVGAALLSRVLFGSDDYSHLVALFSLTLFFGGVLEIPLAFLRAESKAYLVLGFSLWKLFLQISLNLYFLVYLGLGVEGVAVASVLATFISALTVTLAVMRYRRFSFSWSLAKQLLTFSAPIILAALSMFVITYGDRYFIRVNLNLEAVGIYALAYKFGFMLFALGWSPFLTMWDAERYKIYRNSDHHPMFEKVFSLVSVLVMYVALGISVWVDPVLRVMSDPAYWGAAELVPIILMGYVFLAWTSFINMGLFVKAKTHYFGSITMVSALFCLLAYAVLIPFFGLYGAAWATTITFFIRLLAIHWFSFKEFDMGLRWYPPVTALILAVVLVALKFYLVQFWPPFAVALALSLMFPLLVVALGVIPLSQIKDTFGLLLKVRQSKVDKV</sequence>
<reference evidence="7 8" key="1">
    <citation type="submission" date="2017-09" db="EMBL/GenBank/DDBJ databases">
        <title>The draft genome sequences of Marinobacter guineae M3B.</title>
        <authorList>
            <person name="Cao J."/>
        </authorList>
    </citation>
    <scope>NUCLEOTIDE SEQUENCE [LARGE SCALE GENOMIC DNA]</scope>
    <source>
        <strain evidence="7 8">M3B</strain>
    </source>
</reference>
<dbReference type="EMBL" id="NTFI01000001">
    <property type="protein sequence ID" value="PHQ26358.1"/>
    <property type="molecule type" value="Genomic_DNA"/>
</dbReference>
<keyword evidence="5 6" id="KW-0472">Membrane</keyword>
<dbReference type="PANTHER" id="PTHR30250">
    <property type="entry name" value="PST FAMILY PREDICTED COLANIC ACID TRANSPORTER"/>
    <property type="match status" value="1"/>
</dbReference>
<dbReference type="Pfam" id="PF13440">
    <property type="entry name" value="Polysacc_synt_3"/>
    <property type="match status" value="1"/>
</dbReference>
<keyword evidence="8" id="KW-1185">Reference proteome</keyword>
<dbReference type="Proteomes" id="UP000229044">
    <property type="component" value="Unassembled WGS sequence"/>
</dbReference>
<dbReference type="InterPro" id="IPR050833">
    <property type="entry name" value="Poly_Biosynth_Transport"/>
</dbReference>
<evidence type="ECO:0000256" key="4">
    <source>
        <dbReference type="ARBA" id="ARBA00022989"/>
    </source>
</evidence>
<feature type="transmembrane region" description="Helical" evidence="6">
    <location>
        <begin position="435"/>
        <end position="455"/>
    </location>
</feature>
<feature type="transmembrane region" description="Helical" evidence="6">
    <location>
        <begin position="311"/>
        <end position="330"/>
    </location>
</feature>
<feature type="transmembrane region" description="Helical" evidence="6">
    <location>
        <begin position="402"/>
        <end position="423"/>
    </location>
</feature>
<feature type="transmembrane region" description="Helical" evidence="6">
    <location>
        <begin position="29"/>
        <end position="49"/>
    </location>
</feature>
<feature type="transmembrane region" description="Helical" evidence="6">
    <location>
        <begin position="61"/>
        <end position="80"/>
    </location>
</feature>
<comment type="subcellular location">
    <subcellularLocation>
        <location evidence="1">Cell membrane</location>
        <topology evidence="1">Multi-pass membrane protein</topology>
    </subcellularLocation>
</comment>
<evidence type="ECO:0000256" key="1">
    <source>
        <dbReference type="ARBA" id="ARBA00004651"/>
    </source>
</evidence>
<proteinExistence type="predicted"/>
<feature type="transmembrane region" description="Helical" evidence="6">
    <location>
        <begin position="271"/>
        <end position="291"/>
    </location>
</feature>
<feature type="transmembrane region" description="Helical" evidence="6">
    <location>
        <begin position="377"/>
        <end position="396"/>
    </location>
</feature>
<accession>A0A2G1VHZ4</accession>
<evidence type="ECO:0000256" key="6">
    <source>
        <dbReference type="SAM" id="Phobius"/>
    </source>
</evidence>
<gene>
    <name evidence="7" type="ORF">CLH62_01805</name>
</gene>
<keyword evidence="4 6" id="KW-1133">Transmembrane helix</keyword>
<feature type="transmembrane region" description="Helical" evidence="6">
    <location>
        <begin position="198"/>
        <end position="220"/>
    </location>
</feature>
<feature type="transmembrane region" description="Helical" evidence="6">
    <location>
        <begin position="342"/>
        <end position="365"/>
    </location>
</feature>
<evidence type="ECO:0000256" key="5">
    <source>
        <dbReference type="ARBA" id="ARBA00023136"/>
    </source>
</evidence>
<dbReference type="GO" id="GO:0005886">
    <property type="term" value="C:plasma membrane"/>
    <property type="evidence" value="ECO:0007669"/>
    <property type="project" value="UniProtKB-SubCell"/>
</dbReference>
<organism evidence="7 8">
    <name type="scientific">Marinobacter guineae</name>
    <dbReference type="NCBI Taxonomy" id="432303"/>
    <lineage>
        <taxon>Bacteria</taxon>
        <taxon>Pseudomonadati</taxon>
        <taxon>Pseudomonadota</taxon>
        <taxon>Gammaproteobacteria</taxon>
        <taxon>Pseudomonadales</taxon>
        <taxon>Marinobacteraceae</taxon>
        <taxon>Marinobacter</taxon>
    </lineage>
</organism>
<feature type="transmembrane region" description="Helical" evidence="6">
    <location>
        <begin position="461"/>
        <end position="483"/>
    </location>
</feature>
<evidence type="ECO:0000256" key="2">
    <source>
        <dbReference type="ARBA" id="ARBA00022475"/>
    </source>
</evidence>
<comment type="caution">
    <text evidence="7">The sequence shown here is derived from an EMBL/GenBank/DDBJ whole genome shotgun (WGS) entry which is preliminary data.</text>
</comment>
<evidence type="ECO:0000313" key="7">
    <source>
        <dbReference type="EMBL" id="PHQ26358.1"/>
    </source>
</evidence>
<feature type="transmembrane region" description="Helical" evidence="6">
    <location>
        <begin position="232"/>
        <end position="251"/>
    </location>
</feature>
<feature type="transmembrane region" description="Helical" evidence="6">
    <location>
        <begin position="137"/>
        <end position="159"/>
    </location>
</feature>
<evidence type="ECO:0000256" key="3">
    <source>
        <dbReference type="ARBA" id="ARBA00022692"/>
    </source>
</evidence>
<dbReference type="AlphaFoldDB" id="A0A2G1VHZ4"/>
<feature type="transmembrane region" description="Helical" evidence="6">
    <location>
        <begin position="166"/>
        <end position="192"/>
    </location>
</feature>
<protein>
    <submittedName>
        <fullName evidence="7">Uncharacterized protein</fullName>
    </submittedName>
</protein>
<feature type="transmembrane region" description="Helical" evidence="6">
    <location>
        <begin position="101"/>
        <end position="125"/>
    </location>
</feature>